<evidence type="ECO:0000313" key="3">
    <source>
        <dbReference type="EMBL" id="TRY62733.1"/>
    </source>
</evidence>
<dbReference type="PANTHER" id="PTHR15999">
    <property type="entry name" value="ZINC FINGER CW-TYPE PWWP DOMAIN PROTEIN 1"/>
    <property type="match status" value="1"/>
</dbReference>
<feature type="region of interest" description="Disordered" evidence="1">
    <location>
        <begin position="1"/>
        <end position="30"/>
    </location>
</feature>
<feature type="compositionally biased region" description="Polar residues" evidence="1">
    <location>
        <begin position="1"/>
        <end position="18"/>
    </location>
</feature>
<dbReference type="GO" id="GO:0005634">
    <property type="term" value="C:nucleus"/>
    <property type="evidence" value="ECO:0007669"/>
    <property type="project" value="TreeGrafter"/>
</dbReference>
<keyword evidence="4" id="KW-1185">Reference proteome</keyword>
<dbReference type="AlphaFoldDB" id="A0A553NBB9"/>
<organism evidence="3 4">
    <name type="scientific">Tigriopus californicus</name>
    <name type="common">Marine copepod</name>
    <dbReference type="NCBI Taxonomy" id="6832"/>
    <lineage>
        <taxon>Eukaryota</taxon>
        <taxon>Metazoa</taxon>
        <taxon>Ecdysozoa</taxon>
        <taxon>Arthropoda</taxon>
        <taxon>Crustacea</taxon>
        <taxon>Multicrustacea</taxon>
        <taxon>Hexanauplia</taxon>
        <taxon>Copepoda</taxon>
        <taxon>Harpacticoida</taxon>
        <taxon>Harpacticidae</taxon>
        <taxon>Tigriopus</taxon>
    </lineage>
</organism>
<reference evidence="3 4" key="1">
    <citation type="journal article" date="2018" name="Nat. Ecol. Evol.">
        <title>Genomic signatures of mitonuclear coevolution across populations of Tigriopus californicus.</title>
        <authorList>
            <person name="Barreto F.S."/>
            <person name="Watson E.T."/>
            <person name="Lima T.G."/>
            <person name="Willett C.S."/>
            <person name="Edmands S."/>
            <person name="Li W."/>
            <person name="Burton R.S."/>
        </authorList>
    </citation>
    <scope>NUCLEOTIDE SEQUENCE [LARGE SCALE GENOMIC DNA]</scope>
    <source>
        <strain evidence="3 4">San Diego</strain>
    </source>
</reference>
<evidence type="ECO:0000313" key="4">
    <source>
        <dbReference type="Proteomes" id="UP000318571"/>
    </source>
</evidence>
<feature type="region of interest" description="Disordered" evidence="1">
    <location>
        <begin position="318"/>
        <end position="359"/>
    </location>
</feature>
<evidence type="ECO:0000256" key="1">
    <source>
        <dbReference type="SAM" id="MobiDB-lite"/>
    </source>
</evidence>
<dbReference type="PANTHER" id="PTHR15999:SF2">
    <property type="entry name" value="ZINC FINGER CW-TYPE PWWP DOMAIN PROTEIN 1"/>
    <property type="match status" value="1"/>
</dbReference>
<evidence type="ECO:0000259" key="2">
    <source>
        <dbReference type="PROSITE" id="PS50812"/>
    </source>
</evidence>
<feature type="region of interest" description="Disordered" evidence="1">
    <location>
        <begin position="280"/>
        <end position="302"/>
    </location>
</feature>
<dbReference type="Gene3D" id="2.30.30.140">
    <property type="match status" value="1"/>
</dbReference>
<feature type="compositionally biased region" description="Basic and acidic residues" evidence="1">
    <location>
        <begin position="318"/>
        <end position="344"/>
    </location>
</feature>
<accession>A0A553NBB9</accession>
<name>A0A553NBB9_TIGCA</name>
<sequence length="783" mass="89131">MDAMATSRTSLSNDTNEGSPLGQPDGQCFKPAGSTGNLMAKRCLKLIHEHELNTFLDLLQDGKVDQSDDHEVIPKHLRLTSHQNLRRFQLKYEGPLIVQCANPNCQRFAEIPRNGDPSIIPDHWFCSMTIPRCWKALEWQPTPKEYVKVDYVPGSLVWAKVACHPLWPGMVDFCPDTREYYWNDDEDAKEPTHYNVVFFVPKVARTWVAKTHMKPFNSHEMKTPAKPKTHKETFKAYEYNLQLMDMSLRDRLLHYSFLNLFKGKWSDFETEQRKKLQLTKLKRKRPESAIPSSGKKKSAKLEQIKRWSKNEWVGTIEDKPKKREVSKDRDESSVTHKAQRHETSSSEEDIPLDSDTDVSVCENPAKADLAPPIVLDEISGHLIDPQGGTSQNEEAIAPLSPETIDLPEMTNTLEMTNIPETTDMHETLQFQEIMVQVETNENDRPSKGTSHPEVAKLIDDPQPSNMEDLIALNDAKKIRRKIDPRAVKSKGIPILNVRMGDFKGQSMVWQNQGMNAVVTAHLPAPIDGVSGRMMISQRPMKPLVTIEGNTIGKSQHVYNRPPLPARFLAILAVQNTVHPVALKTDFSSVVEFLMTHFPYFELRPELARSVLELVLGANQDKVFAIAPQSVSENEPALRREVEQNQSKLRDSMRYPCLLEAFLSNCSYPSRHFVAGPVNDEGLMMLVFWSLHSQVHGFVDHRQSKHEMDLMFRFMFPFFSGGSTNYVLPILLEGFKPNRSSLKCALLTLSEMTESDIAVFSPCQKYLKHMAQSFKRSLENGLLT</sequence>
<dbReference type="Proteomes" id="UP000318571">
    <property type="component" value="Chromosome 10"/>
</dbReference>
<dbReference type="SUPFAM" id="SSF63748">
    <property type="entry name" value="Tudor/PWWP/MBT"/>
    <property type="match status" value="1"/>
</dbReference>
<comment type="caution">
    <text evidence="3">The sequence shown here is derived from an EMBL/GenBank/DDBJ whole genome shotgun (WGS) entry which is preliminary data.</text>
</comment>
<feature type="region of interest" description="Disordered" evidence="1">
    <location>
        <begin position="440"/>
        <end position="461"/>
    </location>
</feature>
<protein>
    <recommendedName>
        <fullName evidence="2">PWWP domain-containing protein</fullName>
    </recommendedName>
</protein>
<proteinExistence type="predicted"/>
<dbReference type="Pfam" id="PF00855">
    <property type="entry name" value="PWWP"/>
    <property type="match status" value="1"/>
</dbReference>
<dbReference type="InterPro" id="IPR000313">
    <property type="entry name" value="PWWP_dom"/>
</dbReference>
<feature type="domain" description="PWWP" evidence="2">
    <location>
        <begin position="153"/>
        <end position="219"/>
    </location>
</feature>
<gene>
    <name evidence="3" type="ORF">TCAL_16596</name>
</gene>
<dbReference type="PROSITE" id="PS50812">
    <property type="entry name" value="PWWP"/>
    <property type="match status" value="1"/>
</dbReference>
<dbReference type="OrthoDB" id="757982at2759"/>
<dbReference type="Gene3D" id="3.30.40.100">
    <property type="match status" value="1"/>
</dbReference>
<dbReference type="EMBL" id="VCGU01000458">
    <property type="protein sequence ID" value="TRY62733.1"/>
    <property type="molecule type" value="Genomic_DNA"/>
</dbReference>
<dbReference type="InterPro" id="IPR042778">
    <property type="entry name" value="ZCWPW1/ZCWPW2"/>
</dbReference>
<feature type="compositionally biased region" description="Acidic residues" evidence="1">
    <location>
        <begin position="345"/>
        <end position="356"/>
    </location>
</feature>